<dbReference type="InterPro" id="IPR000515">
    <property type="entry name" value="MetI-like"/>
</dbReference>
<dbReference type="SUPFAM" id="SSF161098">
    <property type="entry name" value="MetI-like"/>
    <property type="match status" value="1"/>
</dbReference>
<accession>A0AAD3RSL0</accession>
<protein>
    <submittedName>
        <fullName evidence="9">ABC transporter permease</fullName>
    </submittedName>
</protein>
<evidence type="ECO:0000256" key="5">
    <source>
        <dbReference type="ARBA" id="ARBA00022989"/>
    </source>
</evidence>
<evidence type="ECO:0000256" key="3">
    <source>
        <dbReference type="ARBA" id="ARBA00022475"/>
    </source>
</evidence>
<dbReference type="EMBL" id="BSFH01000008">
    <property type="protein sequence ID" value="GLK62987.1"/>
    <property type="molecule type" value="Genomic_DNA"/>
</dbReference>
<evidence type="ECO:0000256" key="2">
    <source>
        <dbReference type="ARBA" id="ARBA00022448"/>
    </source>
</evidence>
<reference evidence="9" key="2">
    <citation type="submission" date="2023-01" db="EMBL/GenBank/DDBJ databases">
        <authorList>
            <person name="Sun Q."/>
            <person name="Evtushenko L."/>
        </authorList>
    </citation>
    <scope>NUCLEOTIDE SEQUENCE</scope>
    <source>
        <strain evidence="9">VKM B-2222</strain>
    </source>
</reference>
<keyword evidence="10" id="KW-1185">Reference proteome</keyword>
<comment type="similarity">
    <text evidence="7">Belongs to the binding-protein-dependent transport system permease family.</text>
</comment>
<evidence type="ECO:0000256" key="6">
    <source>
        <dbReference type="ARBA" id="ARBA00023136"/>
    </source>
</evidence>
<proteinExistence type="inferred from homology"/>
<dbReference type="PANTHER" id="PTHR43163">
    <property type="entry name" value="DIPEPTIDE TRANSPORT SYSTEM PERMEASE PROTEIN DPPB-RELATED"/>
    <property type="match status" value="1"/>
</dbReference>
<dbReference type="GO" id="GO:0005886">
    <property type="term" value="C:plasma membrane"/>
    <property type="evidence" value="ECO:0007669"/>
    <property type="project" value="UniProtKB-SubCell"/>
</dbReference>
<dbReference type="GO" id="GO:0071916">
    <property type="term" value="F:dipeptide transmembrane transporter activity"/>
    <property type="evidence" value="ECO:0007669"/>
    <property type="project" value="TreeGrafter"/>
</dbReference>
<dbReference type="Pfam" id="PF19300">
    <property type="entry name" value="BPD_transp_1_N"/>
    <property type="match status" value="1"/>
</dbReference>
<dbReference type="PROSITE" id="PS50928">
    <property type="entry name" value="ABC_TM1"/>
    <property type="match status" value="1"/>
</dbReference>
<dbReference type="Pfam" id="PF00528">
    <property type="entry name" value="BPD_transp_1"/>
    <property type="match status" value="1"/>
</dbReference>
<evidence type="ECO:0000259" key="8">
    <source>
        <dbReference type="PROSITE" id="PS50928"/>
    </source>
</evidence>
<dbReference type="Proteomes" id="UP001143349">
    <property type="component" value="Unassembled WGS sequence"/>
</dbReference>
<comment type="subcellular location">
    <subcellularLocation>
        <location evidence="1 7">Cell membrane</location>
        <topology evidence="1 7">Multi-pass membrane protein</topology>
    </subcellularLocation>
</comment>
<reference evidence="9" key="1">
    <citation type="journal article" date="2014" name="Int. J. Syst. Evol. Microbiol.">
        <title>Complete genome sequence of Corynebacterium casei LMG S-19264T (=DSM 44701T), isolated from a smear-ripened cheese.</title>
        <authorList>
            <consortium name="US DOE Joint Genome Institute (JGI-PGF)"/>
            <person name="Walter F."/>
            <person name="Albersmeier A."/>
            <person name="Kalinowski J."/>
            <person name="Ruckert C."/>
        </authorList>
    </citation>
    <scope>NUCLEOTIDE SEQUENCE</scope>
    <source>
        <strain evidence="9">VKM B-2222</strain>
    </source>
</reference>
<dbReference type="Gene3D" id="1.10.3720.10">
    <property type="entry name" value="MetI-like"/>
    <property type="match status" value="1"/>
</dbReference>
<feature type="transmembrane region" description="Helical" evidence="7">
    <location>
        <begin position="145"/>
        <end position="168"/>
    </location>
</feature>
<comment type="caution">
    <text evidence="9">The sequence shown here is derived from an EMBL/GenBank/DDBJ whole genome shotgun (WGS) entry which is preliminary data.</text>
</comment>
<feature type="transmembrane region" description="Helical" evidence="7">
    <location>
        <begin position="110"/>
        <end position="133"/>
    </location>
</feature>
<dbReference type="PANTHER" id="PTHR43163:SF6">
    <property type="entry name" value="DIPEPTIDE TRANSPORT SYSTEM PERMEASE PROTEIN DPPB-RELATED"/>
    <property type="match status" value="1"/>
</dbReference>
<name>A0AAD3RSL0_9RHOB</name>
<evidence type="ECO:0000256" key="1">
    <source>
        <dbReference type="ARBA" id="ARBA00004651"/>
    </source>
</evidence>
<dbReference type="AlphaFoldDB" id="A0AAD3RSL0"/>
<keyword evidence="2 7" id="KW-0813">Transport</keyword>
<dbReference type="InterPro" id="IPR035906">
    <property type="entry name" value="MetI-like_sf"/>
</dbReference>
<keyword evidence="6 7" id="KW-0472">Membrane</keyword>
<evidence type="ECO:0000313" key="9">
    <source>
        <dbReference type="EMBL" id="GLK62987.1"/>
    </source>
</evidence>
<evidence type="ECO:0000256" key="7">
    <source>
        <dbReference type="RuleBase" id="RU363032"/>
    </source>
</evidence>
<organism evidence="9 10">
    <name type="scientific">Paracoccus kondratievae</name>
    <dbReference type="NCBI Taxonomy" id="135740"/>
    <lineage>
        <taxon>Bacteria</taxon>
        <taxon>Pseudomonadati</taxon>
        <taxon>Pseudomonadota</taxon>
        <taxon>Alphaproteobacteria</taxon>
        <taxon>Rhodobacterales</taxon>
        <taxon>Paracoccaceae</taxon>
        <taxon>Paracoccus</taxon>
    </lineage>
</organism>
<evidence type="ECO:0000313" key="10">
    <source>
        <dbReference type="Proteomes" id="UP001143349"/>
    </source>
</evidence>
<feature type="transmembrane region" description="Helical" evidence="7">
    <location>
        <begin position="292"/>
        <end position="317"/>
    </location>
</feature>
<dbReference type="InterPro" id="IPR045621">
    <property type="entry name" value="BPD_transp_1_N"/>
</dbReference>
<sequence length="326" mass="35233">MSAPAARRQRPILRMIVGRLGIGVFTLFVISVLIFLAVSLLPGDIAQQVLGQSATPETVAAFRRELGLDQPLIWRYLDWVGGVLSGDFGRSLANGRPVAELLAARLGNTLFLAAYAAVIAVPVAVGLGLLSALWRGSWFDRIANVATLSAISFPEFFIAYILMFWLSVRMGWLPSIADPGASPRLGEMLSRAFLPAITLVLVVTAHMMRMTRAAVVNVLGAPYVTMARLKGVSRWRVVTRHALPNALAPIVNVVALNIAWLITGVVIVEVVFVYPGLGQLMVDSVTNRDIPVVQACALIFAAVYILLNLLADVLAIATNPRLLHPR</sequence>
<gene>
    <name evidence="9" type="ORF">GCM10017635_04560</name>
</gene>
<keyword evidence="3" id="KW-1003">Cell membrane</keyword>
<keyword evidence="4 7" id="KW-0812">Transmembrane</keyword>
<evidence type="ECO:0000256" key="4">
    <source>
        <dbReference type="ARBA" id="ARBA00022692"/>
    </source>
</evidence>
<feature type="transmembrane region" description="Helical" evidence="7">
    <location>
        <begin position="250"/>
        <end position="272"/>
    </location>
</feature>
<keyword evidence="5 7" id="KW-1133">Transmembrane helix</keyword>
<feature type="transmembrane region" description="Helical" evidence="7">
    <location>
        <begin position="20"/>
        <end position="41"/>
    </location>
</feature>
<dbReference type="RefSeq" id="WP_010397755.1">
    <property type="nucleotide sequence ID" value="NZ_BSFH01000008.1"/>
</dbReference>
<feature type="domain" description="ABC transmembrane type-1" evidence="8">
    <location>
        <begin position="106"/>
        <end position="311"/>
    </location>
</feature>
<dbReference type="CDD" id="cd06261">
    <property type="entry name" value="TM_PBP2"/>
    <property type="match status" value="1"/>
</dbReference>
<feature type="transmembrane region" description="Helical" evidence="7">
    <location>
        <begin position="188"/>
        <end position="208"/>
    </location>
</feature>